<comment type="caution">
    <text evidence="1">The sequence shown here is derived from an EMBL/GenBank/DDBJ whole genome shotgun (WGS) entry which is preliminary data.</text>
</comment>
<evidence type="ECO:0000313" key="1">
    <source>
        <dbReference type="EMBL" id="KAH6945651.1"/>
    </source>
</evidence>
<dbReference type="Proteomes" id="UP000821845">
    <property type="component" value="Chromosome 1"/>
</dbReference>
<protein>
    <submittedName>
        <fullName evidence="1">Uncharacterized protein</fullName>
    </submittedName>
</protein>
<evidence type="ECO:0000313" key="2">
    <source>
        <dbReference type="Proteomes" id="UP000821845"/>
    </source>
</evidence>
<name>A0ACB7THQ7_HYAAI</name>
<dbReference type="EMBL" id="CM023481">
    <property type="protein sequence ID" value="KAH6945651.1"/>
    <property type="molecule type" value="Genomic_DNA"/>
</dbReference>
<sequence length="556" mass="61648">MSIRASALDEDYRLLEPGNVQNIREYTETDECTLRCVCIRRTKPNGTTYDVEVRDQHLGVICYVSGSLDLLTEPEAHIGSETTSITPAVRVVHDCIVIEEVSTVRLNNEGPSGPPESKRQQTEASDDESTVIGDDNVADMEDVDEDGFKVVRHRKGRTVGVPVLITATEKGRDLRQVNPITLYSDIEGMLGAAPIRSRFTVQGALLLDVQTEKQANTLLRCKTISNIAVNARVPNAYLKNTCLIRGVPKWYSDEELMAFLRPQGVFSARRMIRRIQTNCTWETRRTDSVVLTFAPNTERPEEINLGFTLHKVIDHVEVPPRCFKCQRFRHVAKHCTAEQRCKRCGGPHNFKTCDRTEGFVCANCGGNHPASYSKCPIRSAALERKKRFIAGPKSHRDLSSEKAATNSPKEDSRFDYTKDFPRLKLLDNTSNISAKTVKKSVTTANQKAIPKRSSQQALENTTTFVEAPVASTSTEAVASDCVSPRSSNRPYASTLSPTRATTEAPHSSLSDCDQVLRALFMALRSHIARMPESSAKELLQVVLALESVILSAASSH</sequence>
<keyword evidence="2" id="KW-1185">Reference proteome</keyword>
<proteinExistence type="predicted"/>
<accession>A0ACB7THQ7</accession>
<organism evidence="1 2">
    <name type="scientific">Hyalomma asiaticum</name>
    <name type="common">Tick</name>
    <dbReference type="NCBI Taxonomy" id="266040"/>
    <lineage>
        <taxon>Eukaryota</taxon>
        <taxon>Metazoa</taxon>
        <taxon>Ecdysozoa</taxon>
        <taxon>Arthropoda</taxon>
        <taxon>Chelicerata</taxon>
        <taxon>Arachnida</taxon>
        <taxon>Acari</taxon>
        <taxon>Parasitiformes</taxon>
        <taxon>Ixodida</taxon>
        <taxon>Ixodoidea</taxon>
        <taxon>Ixodidae</taxon>
        <taxon>Hyalomminae</taxon>
        <taxon>Hyalomma</taxon>
    </lineage>
</organism>
<reference evidence="1" key="1">
    <citation type="submission" date="2020-05" db="EMBL/GenBank/DDBJ databases">
        <title>Large-scale comparative analyses of tick genomes elucidate their genetic diversity and vector capacities.</title>
        <authorList>
            <person name="Jia N."/>
            <person name="Wang J."/>
            <person name="Shi W."/>
            <person name="Du L."/>
            <person name="Sun Y."/>
            <person name="Zhan W."/>
            <person name="Jiang J."/>
            <person name="Wang Q."/>
            <person name="Zhang B."/>
            <person name="Ji P."/>
            <person name="Sakyi L.B."/>
            <person name="Cui X."/>
            <person name="Yuan T."/>
            <person name="Jiang B."/>
            <person name="Yang W."/>
            <person name="Lam T.T.-Y."/>
            <person name="Chang Q."/>
            <person name="Ding S."/>
            <person name="Wang X."/>
            <person name="Zhu J."/>
            <person name="Ruan X."/>
            <person name="Zhao L."/>
            <person name="Wei J."/>
            <person name="Que T."/>
            <person name="Du C."/>
            <person name="Cheng J."/>
            <person name="Dai P."/>
            <person name="Han X."/>
            <person name="Huang E."/>
            <person name="Gao Y."/>
            <person name="Liu J."/>
            <person name="Shao H."/>
            <person name="Ye R."/>
            <person name="Li L."/>
            <person name="Wei W."/>
            <person name="Wang X."/>
            <person name="Wang C."/>
            <person name="Yang T."/>
            <person name="Huo Q."/>
            <person name="Li W."/>
            <person name="Guo W."/>
            <person name="Chen H."/>
            <person name="Zhou L."/>
            <person name="Ni X."/>
            <person name="Tian J."/>
            <person name="Zhou Y."/>
            <person name="Sheng Y."/>
            <person name="Liu T."/>
            <person name="Pan Y."/>
            <person name="Xia L."/>
            <person name="Li J."/>
            <person name="Zhao F."/>
            <person name="Cao W."/>
        </authorList>
    </citation>
    <scope>NUCLEOTIDE SEQUENCE</scope>
    <source>
        <strain evidence="1">Hyas-2018</strain>
    </source>
</reference>
<gene>
    <name evidence="1" type="ORF">HPB50_009524</name>
</gene>